<keyword evidence="3" id="KW-0496">Mitochondrion</keyword>
<dbReference type="InterPro" id="IPR036525">
    <property type="entry name" value="Tubulin/FtsZ_GTPase_sf"/>
</dbReference>
<protein>
    <submittedName>
        <fullName evidence="6">Protein misato-like protein 1</fullName>
    </submittedName>
</protein>
<dbReference type="Proteomes" id="UP000192578">
    <property type="component" value="Unassembled WGS sequence"/>
</dbReference>
<evidence type="ECO:0000313" key="7">
    <source>
        <dbReference type="Proteomes" id="UP000192578"/>
    </source>
</evidence>
<evidence type="ECO:0000259" key="4">
    <source>
        <dbReference type="Pfam" id="PF10644"/>
    </source>
</evidence>
<evidence type="ECO:0000256" key="2">
    <source>
        <dbReference type="ARBA" id="ARBA00008507"/>
    </source>
</evidence>
<gene>
    <name evidence="6" type="ORF">BV898_10482</name>
</gene>
<dbReference type="InterPro" id="IPR029209">
    <property type="entry name" value="DML1/Misato_tubulin"/>
</dbReference>
<evidence type="ECO:0000259" key="5">
    <source>
        <dbReference type="Pfam" id="PF14881"/>
    </source>
</evidence>
<dbReference type="GO" id="GO:0007005">
    <property type="term" value="P:mitochondrion organization"/>
    <property type="evidence" value="ECO:0007669"/>
    <property type="project" value="InterPro"/>
</dbReference>
<dbReference type="PANTHER" id="PTHR13391:SF0">
    <property type="entry name" value="PROTEIN MISATO HOMOLOG 1"/>
    <property type="match status" value="1"/>
</dbReference>
<reference evidence="7" key="1">
    <citation type="submission" date="2017-01" db="EMBL/GenBank/DDBJ databases">
        <title>Comparative genomics of anhydrobiosis in the tardigrade Hypsibius dujardini.</title>
        <authorList>
            <person name="Yoshida Y."/>
            <person name="Koutsovoulos G."/>
            <person name="Laetsch D."/>
            <person name="Stevens L."/>
            <person name="Kumar S."/>
            <person name="Horikawa D."/>
            <person name="Ishino K."/>
            <person name="Komine S."/>
            <person name="Tomita M."/>
            <person name="Blaxter M."/>
            <person name="Arakawa K."/>
        </authorList>
    </citation>
    <scope>NUCLEOTIDE SEQUENCE [LARGE SCALE GENOMIC DNA]</scope>
    <source>
        <strain evidence="7">Z151</strain>
    </source>
</reference>
<evidence type="ECO:0000256" key="1">
    <source>
        <dbReference type="ARBA" id="ARBA00004173"/>
    </source>
</evidence>
<accession>A0A1W0WJK3</accession>
<dbReference type="Pfam" id="PF10644">
    <property type="entry name" value="Misat_Tub_SegII"/>
    <property type="match status" value="1"/>
</dbReference>
<comment type="subcellular location">
    <subcellularLocation>
        <location evidence="1">Mitochondrion</location>
    </subcellularLocation>
</comment>
<proteinExistence type="inferred from homology"/>
<dbReference type="AlphaFoldDB" id="A0A1W0WJK3"/>
<dbReference type="PANTHER" id="PTHR13391">
    <property type="entry name" value="MITOCHONDRIAL DISTRIBUTION REGULATOR MISATO"/>
    <property type="match status" value="1"/>
</dbReference>
<comment type="similarity">
    <text evidence="2">Belongs to the misato family.</text>
</comment>
<dbReference type="Pfam" id="PF14881">
    <property type="entry name" value="Tubulin_3"/>
    <property type="match status" value="1"/>
</dbReference>
<dbReference type="InterPro" id="IPR049942">
    <property type="entry name" value="DML1/Misato"/>
</dbReference>
<feature type="domain" description="DML1/Misato tubulin" evidence="5">
    <location>
        <begin position="144"/>
        <end position="333"/>
    </location>
</feature>
<dbReference type="InterPro" id="IPR019605">
    <property type="entry name" value="Misato_II_tubulin-like"/>
</dbReference>
<feature type="domain" description="Misato Segment II tubulin-like" evidence="4">
    <location>
        <begin position="4"/>
        <end position="114"/>
    </location>
</feature>
<comment type="caution">
    <text evidence="6">The sequence shown here is derived from an EMBL/GenBank/DDBJ whole genome shotgun (WGS) entry which is preliminary data.</text>
</comment>
<evidence type="ECO:0000256" key="3">
    <source>
        <dbReference type="ARBA" id="ARBA00023128"/>
    </source>
</evidence>
<dbReference type="CDD" id="cd06060">
    <property type="entry name" value="misato"/>
    <property type="match status" value="1"/>
</dbReference>
<sequence>MPNELITLQLGHYANFVGTHFWNLQEASFSYNPKQPTSDEIDLNILHREGQTLQGDSTFTPRVVICDYQGSLKSLRKSGGLYKELDEKSVPPWEGALTRIEEPPERPNSANKFLAQVAEEQNSTSVIHESLPKKRRHADYSLESSVEVWSDFAGVAFHPRSLSSLDKYWINDQPEPFDVFGVGLEEWKNKKVQASLEDSIRYFVEECENMQGFQVLMDGHDGFAGLGTAVLDHLADEYGSKSVLVYPLFPTPLPESGDAKKDFFRLFNYALSVAGSSDDHGHNAYVPLSTTSRLSRPKVYLDRLPYARFQQIPYHTSAILAGAVDSFSLVNRLSSPDFVHLRDVVDAITVHHRKVAAMSTMLPFPLRDSDSLFSALKAIDAEYLPVTSLTPHVKTPLIDSQNRCYSQVMSLRGVPRQRWQCTPEEIQSYRLSYEVASMPATQLFENFMSSYCPNTFGIGRVTEFPLHTAVPYPQFFSDNISENGYVIGSKTPRIDDVKRLPVMAGIHSTDKVKDLLTELTTVCQKQNLAKYPRLLDGGMEAEDYKESFERLVTLTERYGDEK</sequence>
<dbReference type="SUPFAM" id="SSF52490">
    <property type="entry name" value="Tubulin nucleotide-binding domain-like"/>
    <property type="match status" value="1"/>
</dbReference>
<organism evidence="6 7">
    <name type="scientific">Hypsibius exemplaris</name>
    <name type="common">Freshwater tardigrade</name>
    <dbReference type="NCBI Taxonomy" id="2072580"/>
    <lineage>
        <taxon>Eukaryota</taxon>
        <taxon>Metazoa</taxon>
        <taxon>Ecdysozoa</taxon>
        <taxon>Tardigrada</taxon>
        <taxon>Eutardigrada</taxon>
        <taxon>Parachela</taxon>
        <taxon>Hypsibioidea</taxon>
        <taxon>Hypsibiidae</taxon>
        <taxon>Hypsibius</taxon>
    </lineage>
</organism>
<evidence type="ECO:0000313" key="6">
    <source>
        <dbReference type="EMBL" id="OQV15376.1"/>
    </source>
</evidence>
<dbReference type="GO" id="GO:0005739">
    <property type="term" value="C:mitochondrion"/>
    <property type="evidence" value="ECO:0007669"/>
    <property type="project" value="UniProtKB-SubCell"/>
</dbReference>
<keyword evidence="7" id="KW-1185">Reference proteome</keyword>
<dbReference type="OrthoDB" id="271881at2759"/>
<dbReference type="Gene3D" id="3.40.50.1440">
    <property type="entry name" value="Tubulin/FtsZ, GTPase domain"/>
    <property type="match status" value="1"/>
</dbReference>
<name>A0A1W0WJK3_HYPEX</name>
<dbReference type="EMBL" id="MTYJ01000090">
    <property type="protein sequence ID" value="OQV15376.1"/>
    <property type="molecule type" value="Genomic_DNA"/>
</dbReference>